<feature type="non-terminal residue" evidence="1">
    <location>
        <position position="1"/>
    </location>
</feature>
<organism evidence="1 2">
    <name type="scientific">Trachymyrmex cornetzi</name>
    <dbReference type="NCBI Taxonomy" id="471704"/>
    <lineage>
        <taxon>Eukaryota</taxon>
        <taxon>Metazoa</taxon>
        <taxon>Ecdysozoa</taxon>
        <taxon>Arthropoda</taxon>
        <taxon>Hexapoda</taxon>
        <taxon>Insecta</taxon>
        <taxon>Pterygota</taxon>
        <taxon>Neoptera</taxon>
        <taxon>Endopterygota</taxon>
        <taxon>Hymenoptera</taxon>
        <taxon>Apocrita</taxon>
        <taxon>Aculeata</taxon>
        <taxon>Formicoidea</taxon>
        <taxon>Formicidae</taxon>
        <taxon>Myrmicinae</taxon>
        <taxon>Trachymyrmex</taxon>
    </lineage>
</organism>
<protein>
    <submittedName>
        <fullName evidence="1">Uncharacterized protein</fullName>
    </submittedName>
</protein>
<accession>A0A151J9G0</accession>
<dbReference type="Gene3D" id="2.20.25.240">
    <property type="match status" value="1"/>
</dbReference>
<evidence type="ECO:0000313" key="1">
    <source>
        <dbReference type="EMBL" id="KYN21657.1"/>
    </source>
</evidence>
<dbReference type="EMBL" id="KQ979414">
    <property type="protein sequence ID" value="KYN21657.1"/>
    <property type="molecule type" value="Genomic_DNA"/>
</dbReference>
<proteinExistence type="predicted"/>
<sequence>GKKANSNLYVFSGYIYHQDKRYQYIYRCSKRRNFKCRGRLEQRGETFIVTAEHDHPPNIRSSEILKMKREIKEMCKNRYINNKEIFDNVSRCYPEAAISLSYNTIRTPLYREKIKHRPPLPRNLLSLQTQLETYEPLKNIYKGHAMSTDGKIALIFSTNELLKQLDSSTEIYLDGTFSVVPRIPKIAQLYTVHIRYSQTVIATVFILFETRTKSLYDVVWIKIKELVPNLETNIKFIMLDYESTTGASLSFNNVAFKKFNTKHPNLWIFLGNYYLLLFAILNG</sequence>
<reference evidence="1 2" key="1">
    <citation type="submission" date="2015-09" db="EMBL/GenBank/DDBJ databases">
        <title>Trachymyrmex cornetzi WGS genome.</title>
        <authorList>
            <person name="Nygaard S."/>
            <person name="Hu H."/>
            <person name="Boomsma J."/>
            <person name="Zhang G."/>
        </authorList>
    </citation>
    <scope>NUCLEOTIDE SEQUENCE [LARGE SCALE GENOMIC DNA]</scope>
    <source>
        <strain evidence="1">Tcor2-1</strain>
        <tissue evidence="1">Whole body</tissue>
    </source>
</reference>
<evidence type="ECO:0000313" key="2">
    <source>
        <dbReference type="Proteomes" id="UP000078492"/>
    </source>
</evidence>
<name>A0A151J9G0_9HYME</name>
<gene>
    <name evidence="1" type="ORF">ALC57_05965</name>
</gene>
<dbReference type="AlphaFoldDB" id="A0A151J9G0"/>
<dbReference type="Proteomes" id="UP000078492">
    <property type="component" value="Unassembled WGS sequence"/>
</dbReference>
<dbReference type="STRING" id="471704.A0A151J9G0"/>
<keyword evidence="2" id="KW-1185">Reference proteome</keyword>